<evidence type="ECO:0000313" key="1">
    <source>
        <dbReference type="EMBL" id="AHH93356.1"/>
    </source>
</evidence>
<organism evidence="1">
    <name type="scientific">Fusobacterium animalis 7_1</name>
    <dbReference type="NCBI Taxonomy" id="457405"/>
    <lineage>
        <taxon>Bacteria</taxon>
        <taxon>Fusobacteriati</taxon>
        <taxon>Fusobacteriota</taxon>
        <taxon>Fusobacteriia</taxon>
        <taxon>Fusobacteriales</taxon>
        <taxon>Fusobacteriaceae</taxon>
        <taxon>Fusobacterium</taxon>
    </lineage>
</organism>
<gene>
    <name evidence="1" type="ORF">FSDG_02470</name>
</gene>
<dbReference type="AlphaFoldDB" id="A0A140NTA4"/>
<dbReference type="EMBL" id="CP007062">
    <property type="protein sequence ID" value="AHH93356.1"/>
    <property type="molecule type" value="Genomic_DNA"/>
</dbReference>
<dbReference type="Proteomes" id="UP000002799">
    <property type="component" value="Chromosome"/>
</dbReference>
<proteinExistence type="predicted"/>
<dbReference type="KEGG" id="fne:FSDG_02470"/>
<evidence type="ECO:0000313" key="2">
    <source>
        <dbReference type="Proteomes" id="UP000002799"/>
    </source>
</evidence>
<sequence length="49" mass="5806">MSKKEIKYQLDPKKLIKTKSVSSFELPTLSLYIKGVMKIKFYYFSLKTI</sequence>
<dbReference type="HOGENOM" id="CLU_3136017_0_0_0"/>
<reference evidence="1 2" key="1">
    <citation type="submission" date="2013-11" db="EMBL/GenBank/DDBJ databases">
        <title>The Genome Sequence of Fusobacterium sp. 7_1.</title>
        <authorList>
            <consortium name="The Broad Institute Genome Sequencing Platform"/>
            <person name="Earl A."/>
            <person name="Ward D."/>
            <person name="Feldgarden M."/>
            <person name="Gevers D."/>
            <person name="Strauss J."/>
            <person name="Ambrose C.E."/>
            <person name="Allen-Vercoe E."/>
            <person name="Walker B."/>
            <person name="Young S.K."/>
            <person name="Zeng Q."/>
            <person name="Gargeya S."/>
            <person name="Fitzgerald M."/>
            <person name="Haas B."/>
            <person name="Abouelleil A."/>
            <person name="Alvarado L."/>
            <person name="Arachchi H.M."/>
            <person name="Berlin A.M."/>
            <person name="Chapman S.B."/>
            <person name="Goldberg J."/>
            <person name="Griggs A."/>
            <person name="Gujja S."/>
            <person name="Hansen M."/>
            <person name="Howarth C."/>
            <person name="Imamovic A."/>
            <person name="Larimer J."/>
            <person name="McCowen C."/>
            <person name="Montmayeur A."/>
            <person name="Murphy C."/>
            <person name="Neiman D."/>
            <person name="Pearson M."/>
            <person name="Priest M."/>
            <person name="Roberts A."/>
            <person name="Saif S."/>
            <person name="Shea T."/>
            <person name="Sisk P."/>
            <person name="Sykes S."/>
            <person name="Wortman J."/>
            <person name="Nusbaum C."/>
            <person name="Birren B."/>
        </authorList>
    </citation>
    <scope>NUCLEOTIDE SEQUENCE [LARGE SCALE GENOMIC DNA]</scope>
    <source>
        <strain evidence="1 2">7_1</strain>
    </source>
</reference>
<protein>
    <submittedName>
        <fullName evidence="1">Uncharacterized protein</fullName>
    </submittedName>
</protein>
<accession>A0A140NTA4</accession>
<name>A0A140NTA4_9FUSO</name>